<keyword evidence="2" id="KW-1185">Reference proteome</keyword>
<dbReference type="EMBL" id="CP060414">
    <property type="protein sequence ID" value="QNT59923.1"/>
    <property type="molecule type" value="Genomic_DNA"/>
</dbReference>
<dbReference type="InterPro" id="IPR038042">
    <property type="entry name" value="Gp37-like"/>
</dbReference>
<evidence type="ECO:0008006" key="3">
    <source>
        <dbReference type="Google" id="ProtNLM"/>
    </source>
</evidence>
<dbReference type="Proteomes" id="UP000516412">
    <property type="component" value="Chromosome"/>
</dbReference>
<dbReference type="RefSeq" id="WP_187001639.1">
    <property type="nucleotide sequence ID" value="NZ_CP060414.2"/>
</dbReference>
<dbReference type="KEGG" id="nmus:H7A79_1107"/>
<dbReference type="InterPro" id="IPR014972">
    <property type="entry name" value="Phage_Mu_Gp37"/>
</dbReference>
<proteinExistence type="predicted"/>
<dbReference type="Pfam" id="PF08873">
    <property type="entry name" value="Phage_Mu_Gp37"/>
    <property type="match status" value="1"/>
</dbReference>
<gene>
    <name evidence="1" type="ORF">H7A79_1107</name>
</gene>
<accession>A0A7H1ME58</accession>
<reference evidence="1" key="1">
    <citation type="submission" date="2024-06" db="EMBL/GenBank/DDBJ databases">
        <title>Complete Genome Sequence of mouse commensal type strain Neisseria musculi.</title>
        <authorList>
            <person name="Thapa E."/>
            <person name="Aluvathingal J."/>
            <person name="Nadendla S."/>
            <person name="Mehta A."/>
            <person name="Tettelin H."/>
            <person name="Weyand N.J."/>
        </authorList>
    </citation>
    <scope>NUCLEOTIDE SEQUENCE</scope>
    <source>
        <strain evidence="1">NW831</strain>
    </source>
</reference>
<organism evidence="1 2">
    <name type="scientific">Neisseria musculi</name>
    <dbReference type="NCBI Taxonomy" id="1815583"/>
    <lineage>
        <taxon>Bacteria</taxon>
        <taxon>Pseudomonadati</taxon>
        <taxon>Pseudomonadota</taxon>
        <taxon>Betaproteobacteria</taxon>
        <taxon>Neisseriales</taxon>
        <taxon>Neisseriaceae</taxon>
        <taxon>Neisseria</taxon>
    </lineage>
</organism>
<evidence type="ECO:0000313" key="1">
    <source>
        <dbReference type="EMBL" id="QNT59923.1"/>
    </source>
</evidence>
<sequence>MITDIEQAITGRLKNGLGRMVRTVKSYNGEADDLAGQIHTLPAVWVTYGGSKIETVGSPAGLRGARYQDTAEFVVMAATRNLRSEAAQRQGGIDAREIGSNDLIRAIRRLLDGQRLGFADSRGLVPKAVRAIANHVLVQQAAVGIYAIEYSICFSGVGLENGRYPEHTDDPASPDYIFAKYQGSLSEPWPDLQGITGKIYDPATGAEVGADINLKKD</sequence>
<dbReference type="Gene3D" id="3.30.2000.10">
    <property type="entry name" value="Phage tail protein-like"/>
    <property type="match status" value="1"/>
</dbReference>
<evidence type="ECO:0000313" key="2">
    <source>
        <dbReference type="Proteomes" id="UP000516412"/>
    </source>
</evidence>
<dbReference type="AlphaFoldDB" id="A0A7H1ME58"/>
<protein>
    <recommendedName>
        <fullName evidence="3">Mu-like prophage protein gp37</fullName>
    </recommendedName>
</protein>
<name>A0A7H1ME58_9NEIS</name>